<keyword evidence="2" id="KW-1133">Transmembrane helix</keyword>
<dbReference type="GO" id="GO:0016780">
    <property type="term" value="F:phosphotransferase activity, for other substituted phosphate groups"/>
    <property type="evidence" value="ECO:0007669"/>
    <property type="project" value="TreeGrafter"/>
</dbReference>
<reference evidence="4 5" key="1">
    <citation type="submission" date="2019-08" db="EMBL/GenBank/DDBJ databases">
        <title>Deep-cultivation of Planctomycetes and their phenomic and genomic characterization uncovers novel biology.</title>
        <authorList>
            <person name="Wiegand S."/>
            <person name="Jogler M."/>
            <person name="Boedeker C."/>
            <person name="Pinto D."/>
            <person name="Vollmers J."/>
            <person name="Rivas-Marin E."/>
            <person name="Kohn T."/>
            <person name="Peeters S.H."/>
            <person name="Heuer A."/>
            <person name="Rast P."/>
            <person name="Oberbeckmann S."/>
            <person name="Bunk B."/>
            <person name="Jeske O."/>
            <person name="Meyerdierks A."/>
            <person name="Storesund J.E."/>
            <person name="Kallscheuer N."/>
            <person name="Luecker S."/>
            <person name="Lage O.M."/>
            <person name="Pohl T."/>
            <person name="Merkel B.J."/>
            <person name="Hornburger P."/>
            <person name="Mueller R.-W."/>
            <person name="Bruemmer F."/>
            <person name="Labrenz M."/>
            <person name="Spormann A.M."/>
            <person name="Op den Camp H."/>
            <person name="Overmann J."/>
            <person name="Amann R."/>
            <person name="Jetten M.S.M."/>
            <person name="Mascher T."/>
            <person name="Medema M.H."/>
            <person name="Devos D.P."/>
            <person name="Kaster A.-K."/>
            <person name="Ovreas L."/>
            <person name="Rohde M."/>
            <person name="Galperin M.Y."/>
            <person name="Jogler C."/>
        </authorList>
    </citation>
    <scope>NUCLEOTIDE SEQUENCE [LARGE SCALE GENOMIC DNA]</scope>
    <source>
        <strain evidence="4 5">FC18</strain>
    </source>
</reference>
<evidence type="ECO:0000259" key="3">
    <source>
        <dbReference type="Pfam" id="PF02397"/>
    </source>
</evidence>
<dbReference type="Proteomes" id="UP000322214">
    <property type="component" value="Chromosome"/>
</dbReference>
<sequence length="215" mass="24168">MIKRLFDIVLSLTGIIVLSPVMLVCALLVKLTSKGPVFFEQIRVGKNFQPFGILKFRSMVVDAEKLGAQITADRDPRITSIGRILRKTKLDELPQLINVLKGDMSLVGPRPEVPKYVELFEEDFRKLLQVRPGITDIASIEYRFEEEILAQSSDPTQTYIEEILPAKIKLGEQYVNKSSVLFDVQLIFKTFLTIVGSDRKPPKSTAGEPMNKASS</sequence>
<dbReference type="STRING" id="980251.GCA_001642875_00097"/>
<keyword evidence="2" id="KW-0472">Membrane</keyword>
<name>A0A5B9PBF8_9BACT</name>
<dbReference type="InterPro" id="IPR003362">
    <property type="entry name" value="Bact_transf"/>
</dbReference>
<protein>
    <submittedName>
        <fullName evidence="4">UDP-N-acetylgalactosamine-undecaprenyl-phosphate N-acetylgalactosaminephosphotransferase</fullName>
        <ecNumber evidence="4">2.7.8.40</ecNumber>
    </submittedName>
</protein>
<keyword evidence="2" id="KW-0812">Transmembrane</keyword>
<dbReference type="EC" id="2.7.8.40" evidence="4"/>
<dbReference type="Pfam" id="PF02397">
    <property type="entry name" value="Bac_transf"/>
    <property type="match status" value="1"/>
</dbReference>
<evidence type="ECO:0000256" key="1">
    <source>
        <dbReference type="ARBA" id="ARBA00006464"/>
    </source>
</evidence>
<feature type="domain" description="Bacterial sugar transferase" evidence="3">
    <location>
        <begin position="3"/>
        <end position="195"/>
    </location>
</feature>
<evidence type="ECO:0000313" key="4">
    <source>
        <dbReference type="EMBL" id="QEG22330.1"/>
    </source>
</evidence>
<dbReference type="PANTHER" id="PTHR30576">
    <property type="entry name" value="COLANIC BIOSYNTHESIS UDP-GLUCOSE LIPID CARRIER TRANSFERASE"/>
    <property type="match status" value="1"/>
</dbReference>
<keyword evidence="5" id="KW-1185">Reference proteome</keyword>
<organism evidence="4 5">
    <name type="scientific">Mariniblastus fucicola</name>
    <dbReference type="NCBI Taxonomy" id="980251"/>
    <lineage>
        <taxon>Bacteria</taxon>
        <taxon>Pseudomonadati</taxon>
        <taxon>Planctomycetota</taxon>
        <taxon>Planctomycetia</taxon>
        <taxon>Pirellulales</taxon>
        <taxon>Pirellulaceae</taxon>
        <taxon>Mariniblastus</taxon>
    </lineage>
</organism>
<proteinExistence type="inferred from homology"/>
<accession>A0A5B9PBF8</accession>
<evidence type="ECO:0000313" key="5">
    <source>
        <dbReference type="Proteomes" id="UP000322214"/>
    </source>
</evidence>
<gene>
    <name evidence="4" type="primary">wecA</name>
    <name evidence="4" type="ORF">MFFC18_22100</name>
</gene>
<dbReference type="PANTHER" id="PTHR30576:SF20">
    <property type="entry name" value="QUINOVOSAMINEPHOSPHOTRANSFERAE-RELATED"/>
    <property type="match status" value="1"/>
</dbReference>
<dbReference type="RefSeq" id="WP_075081561.1">
    <property type="nucleotide sequence ID" value="NZ_CP042912.1"/>
</dbReference>
<comment type="similarity">
    <text evidence="1">Belongs to the bacterial sugar transferase family.</text>
</comment>
<dbReference type="OrthoDB" id="9766874at2"/>
<dbReference type="EMBL" id="CP042912">
    <property type="protein sequence ID" value="QEG22330.1"/>
    <property type="molecule type" value="Genomic_DNA"/>
</dbReference>
<dbReference type="KEGG" id="mff:MFFC18_22100"/>
<keyword evidence="4" id="KW-0808">Transferase</keyword>
<feature type="transmembrane region" description="Helical" evidence="2">
    <location>
        <begin position="6"/>
        <end position="29"/>
    </location>
</feature>
<dbReference type="AlphaFoldDB" id="A0A5B9PBF8"/>
<evidence type="ECO:0000256" key="2">
    <source>
        <dbReference type="SAM" id="Phobius"/>
    </source>
</evidence>